<feature type="domain" description="PDZ" evidence="2">
    <location>
        <begin position="384"/>
        <end position="470"/>
    </location>
</feature>
<accession>A0A363NT46</accession>
<evidence type="ECO:0000256" key="1">
    <source>
        <dbReference type="ARBA" id="ARBA00010541"/>
    </source>
</evidence>
<name>A0A363NT46_9SPHI</name>
<dbReference type="OrthoDB" id="728837at2"/>
<dbReference type="Pfam" id="PF13365">
    <property type="entry name" value="Trypsin_2"/>
    <property type="match status" value="1"/>
</dbReference>
<organism evidence="3 4">
    <name type="scientific">Sphingobacterium athyrii</name>
    <dbReference type="NCBI Taxonomy" id="2152717"/>
    <lineage>
        <taxon>Bacteria</taxon>
        <taxon>Pseudomonadati</taxon>
        <taxon>Bacteroidota</taxon>
        <taxon>Sphingobacteriia</taxon>
        <taxon>Sphingobacteriales</taxon>
        <taxon>Sphingobacteriaceae</taxon>
        <taxon>Sphingobacterium</taxon>
    </lineage>
</organism>
<gene>
    <name evidence="3" type="ORF">DCO56_11175</name>
</gene>
<dbReference type="InterPro" id="IPR036034">
    <property type="entry name" value="PDZ_sf"/>
</dbReference>
<dbReference type="PANTHER" id="PTHR22939">
    <property type="entry name" value="SERINE PROTEASE FAMILY S1C HTRA-RELATED"/>
    <property type="match status" value="1"/>
</dbReference>
<evidence type="ECO:0000313" key="3">
    <source>
        <dbReference type="EMBL" id="PUV23939.1"/>
    </source>
</evidence>
<evidence type="ECO:0000313" key="4">
    <source>
        <dbReference type="Proteomes" id="UP000250831"/>
    </source>
</evidence>
<protein>
    <recommendedName>
        <fullName evidence="2">PDZ domain-containing protein</fullName>
    </recommendedName>
</protein>
<dbReference type="Pfam" id="PF13180">
    <property type="entry name" value="PDZ_2"/>
    <property type="match status" value="1"/>
</dbReference>
<dbReference type="InterPro" id="IPR001478">
    <property type="entry name" value="PDZ"/>
</dbReference>
<dbReference type="PANTHER" id="PTHR22939:SF129">
    <property type="entry name" value="SERINE PROTEASE HTRA2, MITOCHONDRIAL"/>
    <property type="match status" value="1"/>
</dbReference>
<dbReference type="Proteomes" id="UP000250831">
    <property type="component" value="Unassembled WGS sequence"/>
</dbReference>
<keyword evidence="4" id="KW-1185">Reference proteome</keyword>
<dbReference type="InterPro" id="IPR009003">
    <property type="entry name" value="Peptidase_S1_PA"/>
</dbReference>
<dbReference type="SMART" id="SM00228">
    <property type="entry name" value="PDZ"/>
    <property type="match status" value="1"/>
</dbReference>
<dbReference type="SUPFAM" id="SSF50156">
    <property type="entry name" value="PDZ domain-like"/>
    <property type="match status" value="1"/>
</dbReference>
<dbReference type="Gene3D" id="2.40.10.120">
    <property type="match status" value="1"/>
</dbReference>
<sequence>MIPCSKKFSESTLLQYLIIWTILCLITCYNCCLAQSKQTADREIPRSIIDRALAASIKMFGIDSVSGQQNSAPFSGVIVCTDGSILTVAHSTKPGNFYRVIFPNGKQGLAKALGRLVVDQQSNLPDIAMMKMQGEGPWPFAEMGWSSSISENQRCFGLSYPETLPFNFPFLRAGRILKKMDDYGFIQSSSIMEPGDSGGPLFDALGRVIGLHSRIDAAEGSNFEVPVNSYRIYWRSLTHPTAISSYPTDPDSIGSDPLAKKLAELGLKKPAQDPKTNVQPIPIGSTLNGYRTRILGTAFNLANNKQVILSKSSQVGAAPIATIQNRNYALKILFRNEKNDLIALVSDHKFPAVTASKIAGQGLPDSLLGIKLWSLLAANQRKTGVLGMSPQTFPRIPIPGTFDAQMQEIQGFPTLTKVDSMGAADRAGLLAGDRMIALNGHDVASAAKINAAMQQFYAGDTLQVHFRRGVTELHTKIILSRWNLRENPHPANNIPQGKSLRRDNFPQVFIHDSRIHADECGSPIVDSKGNFIGLNIARFSHTACLAIPRDTILDVLSKAQHLISSSKSENY</sequence>
<dbReference type="SUPFAM" id="SSF50494">
    <property type="entry name" value="Trypsin-like serine proteases"/>
    <property type="match status" value="2"/>
</dbReference>
<dbReference type="AlphaFoldDB" id="A0A363NT46"/>
<comment type="caution">
    <text evidence="3">The sequence shown here is derived from an EMBL/GenBank/DDBJ whole genome shotgun (WGS) entry which is preliminary data.</text>
</comment>
<dbReference type="EMBL" id="QCXX01000003">
    <property type="protein sequence ID" value="PUV23939.1"/>
    <property type="molecule type" value="Genomic_DNA"/>
</dbReference>
<dbReference type="Gene3D" id="2.30.42.10">
    <property type="match status" value="1"/>
</dbReference>
<comment type="similarity">
    <text evidence="1">Belongs to the peptidase S1C family.</text>
</comment>
<reference evidence="3 4" key="1">
    <citation type="submission" date="2018-04" db="EMBL/GenBank/DDBJ databases">
        <title>Sphingobacterium sp. M46 Genome.</title>
        <authorList>
            <person name="Cheng J."/>
            <person name="Li Y."/>
        </authorList>
    </citation>
    <scope>NUCLEOTIDE SEQUENCE [LARGE SCALE GENOMIC DNA]</scope>
    <source>
        <strain evidence="3 4">M46</strain>
    </source>
</reference>
<proteinExistence type="inferred from homology"/>
<evidence type="ECO:0000259" key="2">
    <source>
        <dbReference type="SMART" id="SM00228"/>
    </source>
</evidence>